<accession>A0A8X6Q4E7</accession>
<dbReference type="EMBL" id="BMAW01076436">
    <property type="protein sequence ID" value="GFU01495.1"/>
    <property type="molecule type" value="Genomic_DNA"/>
</dbReference>
<keyword evidence="3 12" id="KW-0813">Transport</keyword>
<organism evidence="14 15">
    <name type="scientific">Nephila pilipes</name>
    <name type="common">Giant wood spider</name>
    <name type="synonym">Nephila maculata</name>
    <dbReference type="NCBI Taxonomy" id="299642"/>
    <lineage>
        <taxon>Eukaryota</taxon>
        <taxon>Metazoa</taxon>
        <taxon>Ecdysozoa</taxon>
        <taxon>Arthropoda</taxon>
        <taxon>Chelicerata</taxon>
        <taxon>Arachnida</taxon>
        <taxon>Araneae</taxon>
        <taxon>Araneomorphae</taxon>
        <taxon>Entelegynae</taxon>
        <taxon>Araneoidea</taxon>
        <taxon>Nephilidae</taxon>
        <taxon>Nephila</taxon>
    </lineage>
</organism>
<evidence type="ECO:0000313" key="15">
    <source>
        <dbReference type="Proteomes" id="UP000887013"/>
    </source>
</evidence>
<evidence type="ECO:0000256" key="9">
    <source>
        <dbReference type="ARBA" id="ARBA00023136"/>
    </source>
</evidence>
<evidence type="ECO:0000256" key="7">
    <source>
        <dbReference type="ARBA" id="ARBA00023053"/>
    </source>
</evidence>
<dbReference type="Proteomes" id="UP000887013">
    <property type="component" value="Unassembled WGS sequence"/>
</dbReference>
<protein>
    <submittedName>
        <fullName evidence="14">Amiloride-sensitive sodium channel subunit beta</fullName>
    </submittedName>
</protein>
<evidence type="ECO:0000256" key="4">
    <source>
        <dbReference type="ARBA" id="ARBA00022461"/>
    </source>
</evidence>
<evidence type="ECO:0000256" key="8">
    <source>
        <dbReference type="ARBA" id="ARBA00023065"/>
    </source>
</evidence>
<evidence type="ECO:0000256" key="2">
    <source>
        <dbReference type="ARBA" id="ARBA00007193"/>
    </source>
</evidence>
<keyword evidence="9 13" id="KW-0472">Membrane</keyword>
<dbReference type="PRINTS" id="PR01078">
    <property type="entry name" value="AMINACHANNEL"/>
</dbReference>
<evidence type="ECO:0000256" key="5">
    <source>
        <dbReference type="ARBA" id="ARBA00022692"/>
    </source>
</evidence>
<dbReference type="PANTHER" id="PTHR11690:SF248">
    <property type="entry name" value="PICKPOCKET 17, ISOFORM A"/>
    <property type="match status" value="1"/>
</dbReference>
<keyword evidence="7" id="KW-0915">Sodium</keyword>
<evidence type="ECO:0000256" key="3">
    <source>
        <dbReference type="ARBA" id="ARBA00022448"/>
    </source>
</evidence>
<dbReference type="InterPro" id="IPR001873">
    <property type="entry name" value="ENaC"/>
</dbReference>
<evidence type="ECO:0000256" key="12">
    <source>
        <dbReference type="RuleBase" id="RU000679"/>
    </source>
</evidence>
<dbReference type="OrthoDB" id="10064773at2759"/>
<evidence type="ECO:0000256" key="6">
    <source>
        <dbReference type="ARBA" id="ARBA00022989"/>
    </source>
</evidence>
<evidence type="ECO:0000256" key="11">
    <source>
        <dbReference type="ARBA" id="ARBA00023303"/>
    </source>
</evidence>
<reference evidence="14" key="1">
    <citation type="submission" date="2020-08" db="EMBL/GenBank/DDBJ databases">
        <title>Multicomponent nature underlies the extraordinary mechanical properties of spider dragline silk.</title>
        <authorList>
            <person name="Kono N."/>
            <person name="Nakamura H."/>
            <person name="Mori M."/>
            <person name="Yoshida Y."/>
            <person name="Ohtoshi R."/>
            <person name="Malay A.D."/>
            <person name="Moran D.A.P."/>
            <person name="Tomita M."/>
            <person name="Numata K."/>
            <person name="Arakawa K."/>
        </authorList>
    </citation>
    <scope>NUCLEOTIDE SEQUENCE</scope>
</reference>
<sequence>MMQQYNTETLAEAEINKDYIKPRARRRPCRKSSKSTLRSTSTYRSTKQQKMLRALTKEFLAYKVSAAGVPYIVNAKSRIRRWVWFIAVISASAFMGYMTINVVLEYLGYPKSLIREGKIESKLTFPAVTFCSLNPILNQNIEETSVAGLLKVKRMLRNATNVQTDVEYRDKCYRDPLCQWSWFSESCTCVESPCLTEFCLMFNSTHCSCSFNFCKKQRFRSCNPGPYIPRKKRPCFCSNELIYKSMAENTEQDRYDSMYFLNDPDVRQVVDLIRNASTYDLADIEEAMLPTPEDLVDYGVNFDSLVISCSFEGSPCNRENFTVLYHPKYGRCYMFNFIGEGTSPMEKPLEIYNYGSSSGLQLILHVTHEQAVDLLNHEIGVRLVIHDPHDLPFVAEYGINVRPKDMSAVEVTLSTVERLGPPWGTCMEEGRNKNYGDLPGPYSILGCEMACRNHHLMKRCKCKKRQFMRGSVFLETSSKTIYCNISLPDEHDCMEKVINYIEKGKVCKCPPPCKETKYSYTVSSSQLNENFYRSVKAIRTLVNDDDGKLNVTNATGDKSMVGVKVYYSTFQVDKDSEVASYSWETLVANVGGNLGFFMGLTLVTFVEVIEFLWDVIVTVIRKPNDSDRKTSNRIYTHS</sequence>
<keyword evidence="15" id="KW-1185">Reference proteome</keyword>
<dbReference type="GO" id="GO:0015280">
    <property type="term" value="F:ligand-gated sodium channel activity"/>
    <property type="evidence" value="ECO:0007669"/>
    <property type="project" value="TreeGrafter"/>
</dbReference>
<evidence type="ECO:0000313" key="14">
    <source>
        <dbReference type="EMBL" id="GFU01495.1"/>
    </source>
</evidence>
<dbReference type="AlphaFoldDB" id="A0A8X6Q4E7"/>
<keyword evidence="8 12" id="KW-0406">Ion transport</keyword>
<feature type="transmembrane region" description="Helical" evidence="13">
    <location>
        <begin position="82"/>
        <end position="104"/>
    </location>
</feature>
<keyword evidence="10 12" id="KW-0739">Sodium transport</keyword>
<keyword evidence="6 13" id="KW-1133">Transmembrane helix</keyword>
<keyword evidence="5 12" id="KW-0812">Transmembrane</keyword>
<evidence type="ECO:0000256" key="10">
    <source>
        <dbReference type="ARBA" id="ARBA00023201"/>
    </source>
</evidence>
<comment type="caution">
    <text evidence="14">The sequence shown here is derived from an EMBL/GenBank/DDBJ whole genome shotgun (WGS) entry which is preliminary data.</text>
</comment>
<keyword evidence="11 12" id="KW-0407">Ion channel</keyword>
<keyword evidence="4 12" id="KW-0894">Sodium channel</keyword>
<evidence type="ECO:0000256" key="1">
    <source>
        <dbReference type="ARBA" id="ARBA00004141"/>
    </source>
</evidence>
<dbReference type="Gene3D" id="1.10.287.770">
    <property type="entry name" value="YojJ-like"/>
    <property type="match status" value="1"/>
</dbReference>
<comment type="subcellular location">
    <subcellularLocation>
        <location evidence="1">Membrane</location>
        <topology evidence="1">Multi-pass membrane protein</topology>
    </subcellularLocation>
</comment>
<dbReference type="Pfam" id="PF00858">
    <property type="entry name" value="ASC"/>
    <property type="match status" value="1"/>
</dbReference>
<dbReference type="PANTHER" id="PTHR11690">
    <property type="entry name" value="AMILORIDE-SENSITIVE SODIUM CHANNEL-RELATED"/>
    <property type="match status" value="1"/>
</dbReference>
<dbReference type="GO" id="GO:0005886">
    <property type="term" value="C:plasma membrane"/>
    <property type="evidence" value="ECO:0007669"/>
    <property type="project" value="TreeGrafter"/>
</dbReference>
<evidence type="ECO:0000256" key="13">
    <source>
        <dbReference type="SAM" id="Phobius"/>
    </source>
</evidence>
<name>A0A8X6Q4E7_NEPPI</name>
<comment type="similarity">
    <text evidence="2 12">Belongs to the amiloride-sensitive sodium channel (TC 1.A.6) family.</text>
</comment>
<dbReference type="Gene3D" id="2.60.470.10">
    <property type="entry name" value="Acid-sensing ion channels like domains"/>
    <property type="match status" value="1"/>
</dbReference>
<proteinExistence type="inferred from homology"/>
<gene>
    <name evidence="14" type="primary">SCNN1B</name>
    <name evidence="14" type="ORF">NPIL_233031</name>
</gene>